<dbReference type="AlphaFoldDB" id="A0A5A7MXQ7"/>
<dbReference type="Proteomes" id="UP000325187">
    <property type="component" value="Unassembled WGS sequence"/>
</dbReference>
<evidence type="ECO:0000313" key="3">
    <source>
        <dbReference type="Proteomes" id="UP000325187"/>
    </source>
</evidence>
<evidence type="ECO:0000313" key="2">
    <source>
        <dbReference type="EMBL" id="GER00861.1"/>
    </source>
</evidence>
<reference evidence="2 3" key="1">
    <citation type="submission" date="2019-09" db="EMBL/GenBank/DDBJ databases">
        <title>NBRP : Genome information of microbial organism related human and environment.</title>
        <authorList>
            <person name="Hattori M."/>
            <person name="Oshima K."/>
            <person name="Inaba H."/>
            <person name="Suda W."/>
            <person name="Sakamoto M."/>
            <person name="Iino T."/>
            <person name="Kitahara M."/>
            <person name="Oshida Y."/>
            <person name="Iida T."/>
            <person name="Kudo T."/>
            <person name="Itoh T."/>
            <person name="Ohkuma M."/>
        </authorList>
    </citation>
    <scope>NUCLEOTIDE SEQUENCE [LARGE SCALE GENOMIC DNA]</scope>
    <source>
        <strain evidence="2 3">Mie-1</strain>
    </source>
</reference>
<gene>
    <name evidence="2" type="ORF">JCM17845_14840</name>
</gene>
<comment type="caution">
    <text evidence="2">The sequence shown here is derived from an EMBL/GenBank/DDBJ whole genome shotgun (WGS) entry which is preliminary data.</text>
</comment>
<dbReference type="EMBL" id="BKCM01000006">
    <property type="protein sequence ID" value="GER00861.1"/>
    <property type="molecule type" value="Genomic_DNA"/>
</dbReference>
<organism evidence="2 3">
    <name type="scientific">Iodidimonas gelatinilytica</name>
    <dbReference type="NCBI Taxonomy" id="1236966"/>
    <lineage>
        <taxon>Bacteria</taxon>
        <taxon>Pseudomonadati</taxon>
        <taxon>Pseudomonadota</taxon>
        <taxon>Alphaproteobacteria</taxon>
        <taxon>Iodidimonadales</taxon>
        <taxon>Iodidimonadaceae</taxon>
        <taxon>Iodidimonas</taxon>
    </lineage>
</organism>
<sequence>MSIGPSEARQNQRYEDKAEGQNHSVTLPTPHRWGQNDKRGCKIGKWLDLLVFDHMAQIIFGKSTQNGQKLIAGTAALMRNIQGLGHPHAIFVIKPV</sequence>
<protein>
    <submittedName>
        <fullName evidence="2">Uncharacterized protein</fullName>
    </submittedName>
</protein>
<feature type="region of interest" description="Disordered" evidence="1">
    <location>
        <begin position="1"/>
        <end position="36"/>
    </location>
</feature>
<proteinExistence type="predicted"/>
<evidence type="ECO:0000256" key="1">
    <source>
        <dbReference type="SAM" id="MobiDB-lite"/>
    </source>
</evidence>
<keyword evidence="3" id="KW-1185">Reference proteome</keyword>
<name>A0A5A7MXQ7_9PROT</name>
<feature type="compositionally biased region" description="Basic and acidic residues" evidence="1">
    <location>
        <begin position="10"/>
        <end position="20"/>
    </location>
</feature>
<accession>A0A5A7MXQ7</accession>